<dbReference type="SUPFAM" id="SSF103473">
    <property type="entry name" value="MFS general substrate transporter"/>
    <property type="match status" value="1"/>
</dbReference>
<dbReference type="AlphaFoldDB" id="A0A8H3GU49"/>
<organism evidence="7 8">
    <name type="scientific">Rhizoctonia solani</name>
    <dbReference type="NCBI Taxonomy" id="456999"/>
    <lineage>
        <taxon>Eukaryota</taxon>
        <taxon>Fungi</taxon>
        <taxon>Dikarya</taxon>
        <taxon>Basidiomycota</taxon>
        <taxon>Agaricomycotina</taxon>
        <taxon>Agaricomycetes</taxon>
        <taxon>Cantharellales</taxon>
        <taxon>Ceratobasidiaceae</taxon>
        <taxon>Rhizoctonia</taxon>
    </lineage>
</organism>
<dbReference type="EMBL" id="CAJMWW010000525">
    <property type="protein sequence ID" value="CAE6473078.1"/>
    <property type="molecule type" value="Genomic_DNA"/>
</dbReference>
<feature type="transmembrane region" description="Helical" evidence="6">
    <location>
        <begin position="101"/>
        <end position="120"/>
    </location>
</feature>
<evidence type="ECO:0000256" key="1">
    <source>
        <dbReference type="ARBA" id="ARBA00004127"/>
    </source>
</evidence>
<keyword evidence="2" id="KW-0813">Transport</keyword>
<dbReference type="GO" id="GO:0012505">
    <property type="term" value="C:endomembrane system"/>
    <property type="evidence" value="ECO:0007669"/>
    <property type="project" value="UniProtKB-SubCell"/>
</dbReference>
<comment type="subcellular location">
    <subcellularLocation>
        <location evidence="1">Endomembrane system</location>
        <topology evidence="1">Multi-pass membrane protein</topology>
    </subcellularLocation>
</comment>
<dbReference type="GO" id="GO:0022857">
    <property type="term" value="F:transmembrane transporter activity"/>
    <property type="evidence" value="ECO:0007669"/>
    <property type="project" value="TreeGrafter"/>
</dbReference>
<feature type="transmembrane region" description="Helical" evidence="6">
    <location>
        <begin position="66"/>
        <end position="89"/>
    </location>
</feature>
<keyword evidence="4 6" id="KW-1133">Transmembrane helix</keyword>
<evidence type="ECO:0000256" key="4">
    <source>
        <dbReference type="ARBA" id="ARBA00022989"/>
    </source>
</evidence>
<evidence type="ECO:0000256" key="2">
    <source>
        <dbReference type="ARBA" id="ARBA00022448"/>
    </source>
</evidence>
<dbReference type="PANTHER" id="PTHR23501">
    <property type="entry name" value="MAJOR FACILITATOR SUPERFAMILY"/>
    <property type="match status" value="1"/>
</dbReference>
<keyword evidence="3 6" id="KW-0812">Transmembrane</keyword>
<evidence type="ECO:0000256" key="6">
    <source>
        <dbReference type="SAM" id="Phobius"/>
    </source>
</evidence>
<protein>
    <submittedName>
        <fullName evidence="7">Uncharacterized protein</fullName>
    </submittedName>
</protein>
<name>A0A8H3GU49_9AGAM</name>
<keyword evidence="5 6" id="KW-0472">Membrane</keyword>
<reference evidence="7" key="1">
    <citation type="submission" date="2021-01" db="EMBL/GenBank/DDBJ databases">
        <authorList>
            <person name="Kaushik A."/>
        </authorList>
    </citation>
    <scope>NUCLEOTIDE SEQUENCE</scope>
    <source>
        <strain evidence="7">AG3-T5</strain>
    </source>
</reference>
<feature type="transmembrane region" description="Helical" evidence="6">
    <location>
        <begin position="140"/>
        <end position="158"/>
    </location>
</feature>
<evidence type="ECO:0000256" key="5">
    <source>
        <dbReference type="ARBA" id="ARBA00023136"/>
    </source>
</evidence>
<feature type="transmembrane region" description="Helical" evidence="6">
    <location>
        <begin position="27"/>
        <end position="46"/>
    </location>
</feature>
<evidence type="ECO:0000313" key="8">
    <source>
        <dbReference type="Proteomes" id="UP000663841"/>
    </source>
</evidence>
<dbReference type="InterPro" id="IPR036259">
    <property type="entry name" value="MFS_trans_sf"/>
</dbReference>
<feature type="transmembrane region" description="Helical" evidence="6">
    <location>
        <begin position="257"/>
        <end position="282"/>
    </location>
</feature>
<sequence length="330" mass="36538">MLRSIVSKHREEIPLARTSISRQTLDGLAKLDLLGILIFIVGFGLIDFHMKILWVPDIHRQPGEVAMLVIGFILAIPVFSVWELCYSPYPLMPKWVFQNRGVLCGVSAAFCAHLVNMFAWGVVSDQPHWDLGLVNNLYEAIWLMGRGLFGPLYGYVFFVSRRYRISLVFGSSALVGLCIVGLVVALFSDYIVNLMYLWGVFQLLSAANNSAIHLATTVGSQASVSHSDLSTLIGLTDSLMRFGSTLSTRVWDTYTPLFYPIPIVLFALAMGFAILCVVTSYFMPAYILGDEHNAVEHERKEDVILDDSDPTAEALVATAEVMNAVAGYLT</sequence>
<feature type="transmembrane region" description="Helical" evidence="6">
    <location>
        <begin position="165"/>
        <end position="187"/>
    </location>
</feature>
<gene>
    <name evidence="7" type="ORF">RDB_LOCUS182631</name>
</gene>
<dbReference type="GO" id="GO:0005886">
    <property type="term" value="C:plasma membrane"/>
    <property type="evidence" value="ECO:0007669"/>
    <property type="project" value="TreeGrafter"/>
</dbReference>
<accession>A0A8H3GU49</accession>
<dbReference type="Proteomes" id="UP000663841">
    <property type="component" value="Unassembled WGS sequence"/>
</dbReference>
<comment type="caution">
    <text evidence="7">The sequence shown here is derived from an EMBL/GenBank/DDBJ whole genome shotgun (WGS) entry which is preliminary data.</text>
</comment>
<evidence type="ECO:0000256" key="3">
    <source>
        <dbReference type="ARBA" id="ARBA00022692"/>
    </source>
</evidence>
<proteinExistence type="predicted"/>
<evidence type="ECO:0000313" key="7">
    <source>
        <dbReference type="EMBL" id="CAE6473078.1"/>
    </source>
</evidence>
<dbReference type="PANTHER" id="PTHR23501:SF191">
    <property type="entry name" value="VACUOLAR BASIC AMINO ACID TRANSPORTER 4"/>
    <property type="match status" value="1"/>
</dbReference>